<organism evidence="1 2">
    <name type="scientific">Globicatella sulfidifaciens DSM 15739</name>
    <dbReference type="NCBI Taxonomy" id="1121925"/>
    <lineage>
        <taxon>Bacteria</taxon>
        <taxon>Bacillati</taxon>
        <taxon>Bacillota</taxon>
        <taxon>Bacilli</taxon>
        <taxon>Lactobacillales</taxon>
        <taxon>Aerococcaceae</taxon>
        <taxon>Globicatella</taxon>
    </lineage>
</organism>
<dbReference type="EMBL" id="FUWO01000011">
    <property type="protein sequence ID" value="SJZ63674.1"/>
    <property type="molecule type" value="Genomic_DNA"/>
</dbReference>
<name>A0A1T4MAD0_9LACT</name>
<sequence>MLVEVVHPSDFNNFAFSEVNNETAETLIELIDGWIGTLSVDEIVERLMSKIKELENVGLRGISFNDIEWV</sequence>
<gene>
    <name evidence="1" type="ORF">SAMN02746011_01358</name>
</gene>
<evidence type="ECO:0000313" key="1">
    <source>
        <dbReference type="EMBL" id="SJZ63674.1"/>
    </source>
</evidence>
<dbReference type="AlphaFoldDB" id="A0A1T4MAD0"/>
<dbReference type="OrthoDB" id="8702396at2"/>
<protein>
    <submittedName>
        <fullName evidence="1">Uncharacterized protein</fullName>
    </submittedName>
</protein>
<dbReference type="Proteomes" id="UP000189941">
    <property type="component" value="Unassembled WGS sequence"/>
</dbReference>
<proteinExistence type="predicted"/>
<accession>A0A1T4MAD0</accession>
<reference evidence="2" key="1">
    <citation type="submission" date="2017-02" db="EMBL/GenBank/DDBJ databases">
        <authorList>
            <person name="Varghese N."/>
            <person name="Submissions S."/>
        </authorList>
    </citation>
    <scope>NUCLEOTIDE SEQUENCE [LARGE SCALE GENOMIC DNA]</scope>
    <source>
        <strain evidence="2">DSM 15739</strain>
    </source>
</reference>
<keyword evidence="2" id="KW-1185">Reference proteome</keyword>
<dbReference type="RefSeq" id="WP_078756099.1">
    <property type="nucleotide sequence ID" value="NZ_FUWO01000011.1"/>
</dbReference>
<evidence type="ECO:0000313" key="2">
    <source>
        <dbReference type="Proteomes" id="UP000189941"/>
    </source>
</evidence>